<reference evidence="12" key="1">
    <citation type="submission" date="2004-08" db="EMBL/GenBank/DDBJ databases">
        <title>Genome sequence of Helicobacter pylori strain 51.</title>
        <authorList>
            <person name="Kim S."/>
            <person name="Lee W.K."/>
            <person name="Choi S.H."/>
            <person name="Kang S."/>
            <person name="Park H.S."/>
            <person name="Kim Y.S."/>
            <person name="Lee S.G."/>
            <person name="Byun E.Y."/>
            <person name="Jeong J.E."/>
            <person name="Park Y.H."/>
            <person name="Lee E.J."/>
            <person name="Kim J.S."/>
            <person name="Ryu B.D."/>
            <person name="Lee Y.S."/>
            <person name="Hahn Y."/>
            <person name="Yeom Y.I."/>
            <person name="Park S.G."/>
            <person name="Youn H.S."/>
            <person name="Ko G.H."/>
            <person name="Choi M.B."/>
            <person name="Park C.H."/>
            <person name="Lim J.Y."/>
            <person name="Bae D.W."/>
            <person name="Song J.Y."/>
            <person name="Park J.U."/>
            <person name="Kang H.L."/>
            <person name="Baik S.C."/>
            <person name="Cho M.J."/>
            <person name="Yoo H.S."/>
            <person name="Rhee K.H."/>
        </authorList>
    </citation>
    <scope>NUCLEOTIDE SEQUENCE [LARGE SCALE GENOMIC DNA]</scope>
    <source>
        <strain evidence="12">51</strain>
    </source>
</reference>
<keyword evidence="4" id="KW-0813">Transport</keyword>
<feature type="transmembrane region" description="Helical" evidence="10">
    <location>
        <begin position="95"/>
        <end position="117"/>
    </location>
</feature>
<evidence type="ECO:0000256" key="1">
    <source>
        <dbReference type="ARBA" id="ARBA00004651"/>
    </source>
</evidence>
<dbReference type="InterPro" id="IPR048279">
    <property type="entry name" value="MdtK-like"/>
</dbReference>
<feature type="transmembrane region" description="Helical" evidence="10">
    <location>
        <begin position="419"/>
        <end position="441"/>
    </location>
</feature>
<dbReference type="EMBL" id="CP000012">
    <property type="protein sequence ID" value="ACX98275.1"/>
    <property type="molecule type" value="Genomic_DNA"/>
</dbReference>
<evidence type="ECO:0000313" key="12">
    <source>
        <dbReference type="Proteomes" id="UP000002224"/>
    </source>
</evidence>
<protein>
    <recommendedName>
        <fullName evidence="3">Multidrug export protein MepA</fullName>
    </recommendedName>
</protein>
<feature type="transmembrane region" description="Helical" evidence="10">
    <location>
        <begin position="165"/>
        <end position="189"/>
    </location>
</feature>
<evidence type="ECO:0000313" key="11">
    <source>
        <dbReference type="EMBL" id="ACX98275.1"/>
    </source>
</evidence>
<dbReference type="GO" id="GO:0015297">
    <property type="term" value="F:antiporter activity"/>
    <property type="evidence" value="ECO:0007669"/>
    <property type="project" value="InterPro"/>
</dbReference>
<dbReference type="Pfam" id="PF01554">
    <property type="entry name" value="MatE"/>
    <property type="match status" value="2"/>
</dbReference>
<gene>
    <name evidence="11" type="ordered locus">KHP_1081</name>
</gene>
<evidence type="ECO:0000256" key="5">
    <source>
        <dbReference type="ARBA" id="ARBA00022475"/>
    </source>
</evidence>
<dbReference type="CDD" id="cd13143">
    <property type="entry name" value="MATE_MepA_like"/>
    <property type="match status" value="1"/>
</dbReference>
<dbReference type="GO" id="GO:0046677">
    <property type="term" value="P:response to antibiotic"/>
    <property type="evidence" value="ECO:0007669"/>
    <property type="project" value="UniProtKB-KW"/>
</dbReference>
<keyword evidence="6 10" id="KW-0812">Transmembrane</keyword>
<dbReference type="GO" id="GO:0042910">
    <property type="term" value="F:xenobiotic transmembrane transporter activity"/>
    <property type="evidence" value="ECO:0007669"/>
    <property type="project" value="InterPro"/>
</dbReference>
<dbReference type="PIRSF" id="PIRSF006603">
    <property type="entry name" value="DinF"/>
    <property type="match status" value="1"/>
</dbReference>
<dbReference type="KEGG" id="hpd:KHP_1081"/>
<comment type="similarity">
    <text evidence="2">Belongs to the multi antimicrobial extrusion (MATE) (TC 2.A.66.1) family. MepA subfamily.</text>
</comment>
<dbReference type="InterPro" id="IPR045070">
    <property type="entry name" value="MATE_MepA-like"/>
</dbReference>
<sequence length="461" mass="51792">MLKKKIDLHKDSIRKLFFYYFIPLAFSMISLSTYSMIDGMFVGKKLGKEAIAAVNIAWPIFPALVAYELLFGFGAASIVGYFLGQNKTHRARLVFSSVFYFVAISVFILSMALLPFSETIARLFGSNDALLGMSKRYIEIILMGAVFMVLHPLADVFVVNDKRPILAMVAMLIGSLANIFFNYLFIFVLEVGVQGSAIATVIGHAIGVLVLMQHFWFKKGQLYFIKRFSLSSVISSAKSGVPQSTAEFSASIMILLFNTAIMHTAGERFVSMYGIVMYNAIIFFTTLFAISQGIQPIASFSYGARNLERVKEVFVFGLKVAFCIGIIFYGAYYFLDEFLIKLYLQPSEQDALFMQETKRAMNIYYVGYVFLGMTLLCAVFFQSIQRAKSSFIITISHTLGFMVILLPILSHFYGINGVWVTYPIAQFLAFLVALGVTYYEIKKGVFTAYKEKNPIANLINK</sequence>
<proteinExistence type="inferred from homology"/>
<evidence type="ECO:0000256" key="2">
    <source>
        <dbReference type="ARBA" id="ARBA00008417"/>
    </source>
</evidence>
<dbReference type="InterPro" id="IPR002528">
    <property type="entry name" value="MATE_fam"/>
</dbReference>
<feature type="transmembrane region" description="Helical" evidence="10">
    <location>
        <begin position="195"/>
        <end position="217"/>
    </location>
</feature>
<feature type="transmembrane region" description="Helical" evidence="10">
    <location>
        <begin position="57"/>
        <end position="83"/>
    </location>
</feature>
<organism evidence="11 12">
    <name type="scientific">Helicobacter pylori (strain 51)</name>
    <dbReference type="NCBI Taxonomy" id="290847"/>
    <lineage>
        <taxon>Bacteria</taxon>
        <taxon>Pseudomonadati</taxon>
        <taxon>Campylobacterota</taxon>
        <taxon>Epsilonproteobacteria</taxon>
        <taxon>Campylobacterales</taxon>
        <taxon>Helicobacteraceae</taxon>
        <taxon>Helicobacter</taxon>
    </lineage>
</organism>
<feature type="transmembrane region" description="Helical" evidence="10">
    <location>
        <begin position="16"/>
        <end position="37"/>
    </location>
</feature>
<feature type="transmembrane region" description="Helical" evidence="10">
    <location>
        <begin position="248"/>
        <end position="266"/>
    </location>
</feature>
<accession>A0AAI7ZWG5</accession>
<keyword evidence="9" id="KW-0046">Antibiotic resistance</keyword>
<feature type="transmembrane region" description="Helical" evidence="10">
    <location>
        <begin position="137"/>
        <end position="158"/>
    </location>
</feature>
<dbReference type="Proteomes" id="UP000002224">
    <property type="component" value="Chromosome"/>
</dbReference>
<evidence type="ECO:0000256" key="8">
    <source>
        <dbReference type="ARBA" id="ARBA00023136"/>
    </source>
</evidence>
<dbReference type="PANTHER" id="PTHR43823">
    <property type="entry name" value="SPORULATION PROTEIN YKVU"/>
    <property type="match status" value="1"/>
</dbReference>
<comment type="subcellular location">
    <subcellularLocation>
        <location evidence="1">Cell membrane</location>
        <topology evidence="1">Multi-pass membrane protein</topology>
    </subcellularLocation>
</comment>
<dbReference type="InterPro" id="IPR051327">
    <property type="entry name" value="MATE_MepA_subfamily"/>
</dbReference>
<dbReference type="RefSeq" id="WP_000914024.1">
    <property type="nucleotide sequence ID" value="NC_017382.1"/>
</dbReference>
<dbReference type="PANTHER" id="PTHR43823:SF3">
    <property type="entry name" value="MULTIDRUG EXPORT PROTEIN MEPA"/>
    <property type="match status" value="1"/>
</dbReference>
<dbReference type="GO" id="GO:0005886">
    <property type="term" value="C:plasma membrane"/>
    <property type="evidence" value="ECO:0007669"/>
    <property type="project" value="UniProtKB-SubCell"/>
</dbReference>
<evidence type="ECO:0000256" key="6">
    <source>
        <dbReference type="ARBA" id="ARBA00022692"/>
    </source>
</evidence>
<evidence type="ECO:0000256" key="9">
    <source>
        <dbReference type="ARBA" id="ARBA00023251"/>
    </source>
</evidence>
<evidence type="ECO:0000256" key="7">
    <source>
        <dbReference type="ARBA" id="ARBA00022989"/>
    </source>
</evidence>
<keyword evidence="5" id="KW-1003">Cell membrane</keyword>
<keyword evidence="7 10" id="KW-1133">Transmembrane helix</keyword>
<feature type="transmembrane region" description="Helical" evidence="10">
    <location>
        <begin position="391"/>
        <end position="413"/>
    </location>
</feature>
<evidence type="ECO:0000256" key="3">
    <source>
        <dbReference type="ARBA" id="ARBA00022106"/>
    </source>
</evidence>
<feature type="transmembrane region" description="Helical" evidence="10">
    <location>
        <begin position="363"/>
        <end position="384"/>
    </location>
</feature>
<feature type="transmembrane region" description="Helical" evidence="10">
    <location>
        <begin position="313"/>
        <end position="335"/>
    </location>
</feature>
<evidence type="ECO:0000256" key="4">
    <source>
        <dbReference type="ARBA" id="ARBA00022448"/>
    </source>
</evidence>
<evidence type="ECO:0000256" key="10">
    <source>
        <dbReference type="SAM" id="Phobius"/>
    </source>
</evidence>
<name>A0AAI7ZWG5_HELP1</name>
<dbReference type="AlphaFoldDB" id="A0AAI7ZWG5"/>
<feature type="transmembrane region" description="Helical" evidence="10">
    <location>
        <begin position="272"/>
        <end position="292"/>
    </location>
</feature>
<keyword evidence="8 10" id="KW-0472">Membrane</keyword>